<dbReference type="RefSeq" id="WP_166198158.1">
    <property type="nucleotide sequence ID" value="NZ_JAAOIV010000013.1"/>
</dbReference>
<reference evidence="2" key="1">
    <citation type="submission" date="2020-03" db="EMBL/GenBank/DDBJ databases">
        <title>Draft sequencing of Calidifontibacter sp. DB0510.</title>
        <authorList>
            <person name="Kim D.-U."/>
        </authorList>
    </citation>
    <scope>NUCLEOTIDE SEQUENCE</scope>
    <source>
        <strain evidence="2">DB0510</strain>
    </source>
</reference>
<dbReference type="EMBL" id="JAAOIV010000013">
    <property type="protein sequence ID" value="NHN57159.1"/>
    <property type="molecule type" value="Genomic_DNA"/>
</dbReference>
<comment type="caution">
    <text evidence="2">The sequence shown here is derived from an EMBL/GenBank/DDBJ whole genome shotgun (WGS) entry which is preliminary data.</text>
</comment>
<evidence type="ECO:0000259" key="1">
    <source>
        <dbReference type="Pfam" id="PF12697"/>
    </source>
</evidence>
<feature type="domain" description="AB hydrolase-1" evidence="1">
    <location>
        <begin position="15"/>
        <end position="254"/>
    </location>
</feature>
<dbReference type="PRINTS" id="PR00111">
    <property type="entry name" value="ABHYDROLASE"/>
</dbReference>
<dbReference type="InterPro" id="IPR029058">
    <property type="entry name" value="AB_hydrolase_fold"/>
</dbReference>
<dbReference type="PANTHER" id="PTHR46438">
    <property type="entry name" value="ALPHA/BETA-HYDROLASES SUPERFAMILY PROTEIN"/>
    <property type="match status" value="1"/>
</dbReference>
<keyword evidence="2" id="KW-0378">Hydrolase</keyword>
<organism evidence="2 3">
    <name type="scientific">Metallococcus carri</name>
    <dbReference type="NCBI Taxonomy" id="1656884"/>
    <lineage>
        <taxon>Bacteria</taxon>
        <taxon>Bacillati</taxon>
        <taxon>Actinomycetota</taxon>
        <taxon>Actinomycetes</taxon>
        <taxon>Micrococcales</taxon>
        <taxon>Dermacoccaceae</taxon>
        <taxon>Metallococcus</taxon>
    </lineage>
</organism>
<dbReference type="PANTHER" id="PTHR46438:SF11">
    <property type="entry name" value="LIPASE-RELATED"/>
    <property type="match status" value="1"/>
</dbReference>
<proteinExistence type="predicted"/>
<dbReference type="AlphaFoldDB" id="A0A967B386"/>
<name>A0A967B386_9MICO</name>
<accession>A0A967B386</accession>
<gene>
    <name evidence="2" type="ORF">G9U51_15415</name>
</gene>
<dbReference type="Proteomes" id="UP000744769">
    <property type="component" value="Unassembled WGS sequence"/>
</dbReference>
<keyword evidence="3" id="KW-1185">Reference proteome</keyword>
<evidence type="ECO:0000313" key="2">
    <source>
        <dbReference type="EMBL" id="NHN57159.1"/>
    </source>
</evidence>
<protein>
    <submittedName>
        <fullName evidence="2">Alpha/beta hydrolase</fullName>
    </submittedName>
</protein>
<dbReference type="InterPro" id="IPR000073">
    <property type="entry name" value="AB_hydrolase_1"/>
</dbReference>
<dbReference type="Pfam" id="PF12697">
    <property type="entry name" value="Abhydrolase_6"/>
    <property type="match status" value="1"/>
</dbReference>
<dbReference type="GO" id="GO:0016787">
    <property type="term" value="F:hydrolase activity"/>
    <property type="evidence" value="ECO:0007669"/>
    <property type="project" value="UniProtKB-KW"/>
</dbReference>
<dbReference type="SUPFAM" id="SSF53474">
    <property type="entry name" value="alpha/beta-Hydrolases"/>
    <property type="match status" value="1"/>
</dbReference>
<dbReference type="Gene3D" id="3.40.50.1820">
    <property type="entry name" value="alpha/beta hydrolase"/>
    <property type="match status" value="1"/>
</dbReference>
<sequence length="271" mass="29636">MSTISYSRKGSGQPVVLIHGIGHRRQAWQRVPDMLAQRYDVIAIDLPGFGESPMPQKPANTSVRSYVEQVEDFIRSLDLPTRPHVVGNSLGGMIALELATRDQVASAVALSPAGFWNALELWGVTGPNLIALKASTYAPGPVLKLFADKPALRKLSMRSLYVHPEWLSPEDALGDTLNLRNSKGFWPTFFRAIPLQYNATPKVPTAIGWGEKDRLLLPRQARRAQERLGAPVPVRMLPGCGHVPMLDDPQAVVDLVEETIARAETPAVAAV</sequence>
<evidence type="ECO:0000313" key="3">
    <source>
        <dbReference type="Proteomes" id="UP000744769"/>
    </source>
</evidence>